<dbReference type="InterPro" id="IPR050166">
    <property type="entry name" value="ABC_transporter_ATP-bind"/>
</dbReference>
<keyword evidence="3 5" id="KW-0067">ATP-binding</keyword>
<dbReference type="RefSeq" id="WP_249295414.1">
    <property type="nucleotide sequence ID" value="NZ_JACRSV010000003.1"/>
</dbReference>
<accession>A0A926E766</accession>
<dbReference type="GO" id="GO:0016887">
    <property type="term" value="F:ATP hydrolysis activity"/>
    <property type="evidence" value="ECO:0007669"/>
    <property type="project" value="InterPro"/>
</dbReference>
<dbReference type="InterPro" id="IPR003593">
    <property type="entry name" value="AAA+_ATPase"/>
</dbReference>
<proteinExistence type="predicted"/>
<protein>
    <submittedName>
        <fullName evidence="5">ATP-binding cassette domain-containing protein</fullName>
    </submittedName>
</protein>
<dbReference type="PANTHER" id="PTHR42788">
    <property type="entry name" value="TAURINE IMPORT ATP-BINDING PROTEIN-RELATED"/>
    <property type="match status" value="1"/>
</dbReference>
<dbReference type="PROSITE" id="PS50893">
    <property type="entry name" value="ABC_TRANSPORTER_2"/>
    <property type="match status" value="1"/>
</dbReference>
<gene>
    <name evidence="5" type="ORF">H8710_10170</name>
</gene>
<dbReference type="InterPro" id="IPR017871">
    <property type="entry name" value="ABC_transporter-like_CS"/>
</dbReference>
<comment type="caution">
    <text evidence="5">The sequence shown here is derived from an EMBL/GenBank/DDBJ whole genome shotgun (WGS) entry which is preliminary data.</text>
</comment>
<dbReference type="GO" id="GO:0005524">
    <property type="term" value="F:ATP binding"/>
    <property type="evidence" value="ECO:0007669"/>
    <property type="project" value="UniProtKB-KW"/>
</dbReference>
<evidence type="ECO:0000313" key="5">
    <source>
        <dbReference type="EMBL" id="MBC8560426.1"/>
    </source>
</evidence>
<evidence type="ECO:0000259" key="4">
    <source>
        <dbReference type="PROSITE" id="PS50893"/>
    </source>
</evidence>
<keyword evidence="1" id="KW-0813">Transport</keyword>
<dbReference type="AlphaFoldDB" id="A0A926E766"/>
<keyword evidence="6" id="KW-1185">Reference proteome</keyword>
<dbReference type="Gene3D" id="3.40.50.300">
    <property type="entry name" value="P-loop containing nucleotide triphosphate hydrolases"/>
    <property type="match status" value="1"/>
</dbReference>
<dbReference type="SMART" id="SM00382">
    <property type="entry name" value="AAA"/>
    <property type="match status" value="1"/>
</dbReference>
<dbReference type="Proteomes" id="UP000610760">
    <property type="component" value="Unassembled WGS sequence"/>
</dbReference>
<evidence type="ECO:0000256" key="3">
    <source>
        <dbReference type="ARBA" id="ARBA00022840"/>
    </source>
</evidence>
<dbReference type="Pfam" id="PF00005">
    <property type="entry name" value="ABC_tran"/>
    <property type="match status" value="1"/>
</dbReference>
<name>A0A926E766_9FIRM</name>
<dbReference type="PROSITE" id="PS00211">
    <property type="entry name" value="ABC_TRANSPORTER_1"/>
    <property type="match status" value="1"/>
</dbReference>
<dbReference type="SUPFAM" id="SSF52540">
    <property type="entry name" value="P-loop containing nucleoside triphosphate hydrolases"/>
    <property type="match status" value="1"/>
</dbReference>
<dbReference type="InterPro" id="IPR027417">
    <property type="entry name" value="P-loop_NTPase"/>
</dbReference>
<keyword evidence="2" id="KW-0547">Nucleotide-binding</keyword>
<evidence type="ECO:0000256" key="2">
    <source>
        <dbReference type="ARBA" id="ARBA00022741"/>
    </source>
</evidence>
<feature type="domain" description="ABC transporter" evidence="4">
    <location>
        <begin position="3"/>
        <end position="184"/>
    </location>
</feature>
<evidence type="ECO:0000313" key="6">
    <source>
        <dbReference type="Proteomes" id="UP000610760"/>
    </source>
</evidence>
<organism evidence="5 6">
    <name type="scientific">Fumia xinanensis</name>
    <dbReference type="NCBI Taxonomy" id="2763659"/>
    <lineage>
        <taxon>Bacteria</taxon>
        <taxon>Bacillati</taxon>
        <taxon>Bacillota</taxon>
        <taxon>Clostridia</taxon>
        <taxon>Eubacteriales</taxon>
        <taxon>Oscillospiraceae</taxon>
        <taxon>Fumia</taxon>
    </lineage>
</organism>
<sequence length="184" mass="20296">MPIECNNLTKSYDGKLVIDHCTATIPEIGVTAIMGPSGVGKTTFLRLLAGLEKADSGHISGLSRKKLSVVFQEDRLFPQLTVLENLQAVGSGAEQWLYRLGLMKAAAQYPDELSGGMKRRVSIGRALCFDGDVFLLDEPFQGLDDSTKMDVMDIFAELKTRKAIVLVTHDHREAEYLAAHILRF</sequence>
<dbReference type="EMBL" id="JACRSV010000003">
    <property type="protein sequence ID" value="MBC8560426.1"/>
    <property type="molecule type" value="Genomic_DNA"/>
</dbReference>
<evidence type="ECO:0000256" key="1">
    <source>
        <dbReference type="ARBA" id="ARBA00022448"/>
    </source>
</evidence>
<dbReference type="InterPro" id="IPR003439">
    <property type="entry name" value="ABC_transporter-like_ATP-bd"/>
</dbReference>
<dbReference type="PANTHER" id="PTHR42788:SF13">
    <property type="entry name" value="ALIPHATIC SULFONATES IMPORT ATP-BINDING PROTEIN SSUB"/>
    <property type="match status" value="1"/>
</dbReference>
<reference evidence="5" key="1">
    <citation type="submission" date="2020-08" db="EMBL/GenBank/DDBJ databases">
        <title>Genome public.</title>
        <authorList>
            <person name="Liu C."/>
            <person name="Sun Q."/>
        </authorList>
    </citation>
    <scope>NUCLEOTIDE SEQUENCE</scope>
    <source>
        <strain evidence="5">NSJ-33</strain>
    </source>
</reference>